<gene>
    <name evidence="2" type="ORF">DEM34_11135</name>
</gene>
<feature type="compositionally biased region" description="Basic and acidic residues" evidence="1">
    <location>
        <begin position="67"/>
        <end position="81"/>
    </location>
</feature>
<proteinExistence type="predicted"/>
<name>A0A2U2N0V9_9GAMM</name>
<sequence length="330" mass="36625">MVFITVFLLVGMFYRCRGCHARGVVAYWRQSERNNGKPITLCFQKPTQRSVTRDRGRPSGPGNANGREGRRTVTSHLEKSRGSGGGTGCADQRSVVQFYNGGSTVAQAESAPDHPRGGFSGYLADTRESRQIHYRIRYQVYCERKGFEDNAVLRKRGLERDAYDGHALPFIFRDEHDERWRGTARLVIRGASRLPIEEMGALPGDFCSQHAPGSVAELSRVAALTPPTSHGHGRWELLKTTLGSVLVCAQQFGIGELLFLITPSLARVVRGLGIPMRPVGHPVRHRGERRAFASCVPEALESLAELDVRPSLDFCSRLRDAPYSPQRLLA</sequence>
<comment type="caution">
    <text evidence="2">The sequence shown here is derived from an EMBL/GenBank/DDBJ whole genome shotgun (WGS) entry which is preliminary data.</text>
</comment>
<protein>
    <recommendedName>
        <fullName evidence="4">PEP-CTERM/exosortase system-associated acyltransferase</fullName>
    </recommendedName>
</protein>
<dbReference type="EMBL" id="QFFI01000016">
    <property type="protein sequence ID" value="PWG62698.1"/>
    <property type="molecule type" value="Genomic_DNA"/>
</dbReference>
<dbReference type="Pfam" id="PF13444">
    <property type="entry name" value="Acetyltransf_5"/>
    <property type="match status" value="1"/>
</dbReference>
<dbReference type="SUPFAM" id="SSF55729">
    <property type="entry name" value="Acyl-CoA N-acyltransferases (Nat)"/>
    <property type="match status" value="1"/>
</dbReference>
<keyword evidence="3" id="KW-1185">Reference proteome</keyword>
<evidence type="ECO:0000313" key="2">
    <source>
        <dbReference type="EMBL" id="PWG62698.1"/>
    </source>
</evidence>
<organism evidence="2 3">
    <name type="scientific">Sediminicurvatus halobius</name>
    <dbReference type="NCBI Taxonomy" id="2182432"/>
    <lineage>
        <taxon>Bacteria</taxon>
        <taxon>Pseudomonadati</taxon>
        <taxon>Pseudomonadota</taxon>
        <taxon>Gammaproteobacteria</taxon>
        <taxon>Chromatiales</taxon>
        <taxon>Ectothiorhodospiraceae</taxon>
        <taxon>Sediminicurvatus</taxon>
    </lineage>
</organism>
<dbReference type="Gene3D" id="3.40.630.30">
    <property type="match status" value="1"/>
</dbReference>
<feature type="region of interest" description="Disordered" evidence="1">
    <location>
        <begin position="38"/>
        <end position="89"/>
    </location>
</feature>
<reference evidence="2 3" key="1">
    <citation type="submission" date="2018-05" db="EMBL/GenBank/DDBJ databases">
        <title>Spiribacter halobius sp. nov., a moderately halophilic bacterium isolated from marine solar saltern.</title>
        <authorList>
            <person name="Zheng W.-S."/>
            <person name="Lu D.-C."/>
            <person name="Du Z.-J."/>
        </authorList>
    </citation>
    <scope>NUCLEOTIDE SEQUENCE [LARGE SCALE GENOMIC DNA]</scope>
    <source>
        <strain evidence="2 3">E85</strain>
    </source>
</reference>
<dbReference type="AlphaFoldDB" id="A0A2U2N0V9"/>
<evidence type="ECO:0008006" key="4">
    <source>
        <dbReference type="Google" id="ProtNLM"/>
    </source>
</evidence>
<evidence type="ECO:0000313" key="3">
    <source>
        <dbReference type="Proteomes" id="UP000245474"/>
    </source>
</evidence>
<dbReference type="Proteomes" id="UP000245474">
    <property type="component" value="Unassembled WGS sequence"/>
</dbReference>
<dbReference type="InterPro" id="IPR016181">
    <property type="entry name" value="Acyl_CoA_acyltransferase"/>
</dbReference>
<accession>A0A2U2N0V9</accession>
<evidence type="ECO:0000256" key="1">
    <source>
        <dbReference type="SAM" id="MobiDB-lite"/>
    </source>
</evidence>